<sequence length="201" mass="22948">MLDNETFLTRWAGSTVPQLNQANFREQNRDLKWSPKYYIHRDVYGEFSTVGGLIPLDPEYNSGSTIESKPSRKLQSLSQRDHCSDIVKDGFSFTRKVQSGGPYYLTPQEIWDLRETSISVLKNEIEGQSADSSGNLNKWSESFNFLFAPLNAHLAQGKLDDGTNKGVVLTPNFHCELHIKTTSTWLCMDRTTELDNYWIKS</sequence>
<evidence type="ECO:0000313" key="2">
    <source>
        <dbReference type="Proteomes" id="UP000276133"/>
    </source>
</evidence>
<dbReference type="Proteomes" id="UP000276133">
    <property type="component" value="Unassembled WGS sequence"/>
</dbReference>
<protein>
    <submittedName>
        <fullName evidence="1">Uncharacterized protein</fullName>
    </submittedName>
</protein>
<keyword evidence="2" id="KW-1185">Reference proteome</keyword>
<name>A0A3M7PZG7_BRAPC</name>
<accession>A0A3M7PZG7</accession>
<gene>
    <name evidence="1" type="ORF">BpHYR1_052481</name>
</gene>
<evidence type="ECO:0000313" key="1">
    <source>
        <dbReference type="EMBL" id="RNA04596.1"/>
    </source>
</evidence>
<dbReference type="EMBL" id="REGN01008031">
    <property type="protein sequence ID" value="RNA04596.1"/>
    <property type="molecule type" value="Genomic_DNA"/>
</dbReference>
<comment type="caution">
    <text evidence="1">The sequence shown here is derived from an EMBL/GenBank/DDBJ whole genome shotgun (WGS) entry which is preliminary data.</text>
</comment>
<proteinExistence type="predicted"/>
<reference evidence="1 2" key="1">
    <citation type="journal article" date="2018" name="Sci. Rep.">
        <title>Genomic signatures of local adaptation to the degree of environmental predictability in rotifers.</title>
        <authorList>
            <person name="Franch-Gras L."/>
            <person name="Hahn C."/>
            <person name="Garcia-Roger E.M."/>
            <person name="Carmona M.J."/>
            <person name="Serra M."/>
            <person name="Gomez A."/>
        </authorList>
    </citation>
    <scope>NUCLEOTIDE SEQUENCE [LARGE SCALE GENOMIC DNA]</scope>
    <source>
        <strain evidence="1">HYR1</strain>
    </source>
</reference>
<dbReference type="AlphaFoldDB" id="A0A3M7PZG7"/>
<organism evidence="1 2">
    <name type="scientific">Brachionus plicatilis</name>
    <name type="common">Marine rotifer</name>
    <name type="synonym">Brachionus muelleri</name>
    <dbReference type="NCBI Taxonomy" id="10195"/>
    <lineage>
        <taxon>Eukaryota</taxon>
        <taxon>Metazoa</taxon>
        <taxon>Spiralia</taxon>
        <taxon>Gnathifera</taxon>
        <taxon>Rotifera</taxon>
        <taxon>Eurotatoria</taxon>
        <taxon>Monogononta</taxon>
        <taxon>Pseudotrocha</taxon>
        <taxon>Ploima</taxon>
        <taxon>Brachionidae</taxon>
        <taxon>Brachionus</taxon>
    </lineage>
</organism>